<comment type="caution">
    <text evidence="1">The sequence shown here is derived from an EMBL/GenBank/DDBJ whole genome shotgun (WGS) entry which is preliminary data.</text>
</comment>
<evidence type="ECO:0000313" key="1">
    <source>
        <dbReference type="EMBL" id="KAK8950443.1"/>
    </source>
</evidence>
<name>A0ABR2LV57_9ASPA</name>
<accession>A0ABR2LV57</accession>
<gene>
    <name evidence="1" type="ORF">KSP40_PGU017989</name>
</gene>
<keyword evidence="2" id="KW-1185">Reference proteome</keyword>
<evidence type="ECO:0000313" key="2">
    <source>
        <dbReference type="Proteomes" id="UP001412067"/>
    </source>
</evidence>
<dbReference type="Proteomes" id="UP001412067">
    <property type="component" value="Unassembled WGS sequence"/>
</dbReference>
<protein>
    <recommendedName>
        <fullName evidence="3">Ribosomal protein S14</fullName>
    </recommendedName>
</protein>
<dbReference type="EMBL" id="JBBWWR010000015">
    <property type="protein sequence ID" value="KAK8950443.1"/>
    <property type="molecule type" value="Genomic_DNA"/>
</dbReference>
<organism evidence="1 2">
    <name type="scientific">Platanthera guangdongensis</name>
    <dbReference type="NCBI Taxonomy" id="2320717"/>
    <lineage>
        <taxon>Eukaryota</taxon>
        <taxon>Viridiplantae</taxon>
        <taxon>Streptophyta</taxon>
        <taxon>Embryophyta</taxon>
        <taxon>Tracheophyta</taxon>
        <taxon>Spermatophyta</taxon>
        <taxon>Magnoliopsida</taxon>
        <taxon>Liliopsida</taxon>
        <taxon>Asparagales</taxon>
        <taxon>Orchidaceae</taxon>
        <taxon>Orchidoideae</taxon>
        <taxon>Orchideae</taxon>
        <taxon>Orchidinae</taxon>
        <taxon>Platanthera</taxon>
    </lineage>
</organism>
<evidence type="ECO:0008006" key="3">
    <source>
        <dbReference type="Google" id="ProtNLM"/>
    </source>
</evidence>
<reference evidence="1 2" key="1">
    <citation type="journal article" date="2022" name="Nat. Plants">
        <title>Genomes of leafy and leafless Platanthera orchids illuminate the evolution of mycoheterotrophy.</title>
        <authorList>
            <person name="Li M.H."/>
            <person name="Liu K.W."/>
            <person name="Li Z."/>
            <person name="Lu H.C."/>
            <person name="Ye Q.L."/>
            <person name="Zhang D."/>
            <person name="Wang J.Y."/>
            <person name="Li Y.F."/>
            <person name="Zhong Z.M."/>
            <person name="Liu X."/>
            <person name="Yu X."/>
            <person name="Liu D.K."/>
            <person name="Tu X.D."/>
            <person name="Liu B."/>
            <person name="Hao Y."/>
            <person name="Liao X.Y."/>
            <person name="Jiang Y.T."/>
            <person name="Sun W.H."/>
            <person name="Chen J."/>
            <person name="Chen Y.Q."/>
            <person name="Ai Y."/>
            <person name="Zhai J.W."/>
            <person name="Wu S.S."/>
            <person name="Zhou Z."/>
            <person name="Hsiao Y.Y."/>
            <person name="Wu W.L."/>
            <person name="Chen Y.Y."/>
            <person name="Lin Y.F."/>
            <person name="Hsu J.L."/>
            <person name="Li C.Y."/>
            <person name="Wang Z.W."/>
            <person name="Zhao X."/>
            <person name="Zhong W.Y."/>
            <person name="Ma X.K."/>
            <person name="Ma L."/>
            <person name="Huang J."/>
            <person name="Chen G.Z."/>
            <person name="Huang M.Z."/>
            <person name="Huang L."/>
            <person name="Peng D.H."/>
            <person name="Luo Y.B."/>
            <person name="Zou S.Q."/>
            <person name="Chen S.P."/>
            <person name="Lan S."/>
            <person name="Tsai W.C."/>
            <person name="Van de Peer Y."/>
            <person name="Liu Z.J."/>
        </authorList>
    </citation>
    <scope>NUCLEOTIDE SEQUENCE [LARGE SCALE GENOMIC DNA]</scope>
    <source>
        <strain evidence="1">Lor288</strain>
    </source>
</reference>
<sequence length="89" mass="10375">MRSGGGGRFPFLSGSSGFRFHDLSQMRRWNREIGRKRREGGIARERGGMKRKLRECYRARCILCGRQIWNDLHVAPVRIFIGVTLNLRL</sequence>
<proteinExistence type="predicted"/>